<dbReference type="SUPFAM" id="SSF53448">
    <property type="entry name" value="Nucleotide-diphospho-sugar transferases"/>
    <property type="match status" value="2"/>
</dbReference>
<organism evidence="2 3">
    <name type="scientific">Roseburia lenta</name>
    <dbReference type="NCBI Taxonomy" id="2763061"/>
    <lineage>
        <taxon>Bacteria</taxon>
        <taxon>Bacillati</taxon>
        <taxon>Bacillota</taxon>
        <taxon>Clostridia</taxon>
        <taxon>Lachnospirales</taxon>
        <taxon>Lachnospiraceae</taxon>
        <taxon>Roseburia</taxon>
    </lineage>
</organism>
<comment type="caution">
    <text evidence="2">The sequence shown here is derived from an EMBL/GenBank/DDBJ whole genome shotgun (WGS) entry which is preliminary data.</text>
</comment>
<sequence length="1350" mass="157203">MWKEPQLEQLKSGILQADIISFDVFDTLIVRMTNTPEDVFTLLEKKTGIRGLANWRQRCQMMASQEVEETEQKAHADLDDTYEYLAKNHGSIVDWEQVKQEEIAIEKQVLRKNDEIYEIYQYAKSLGKRIIVTSDMYLDKSTVKDLVEGCGYHDIEQYYVSATENHTKFRGDIYHYIAEQEKVKPNTILHIGDNENSDVRLAREAGWNAFLYIRNEIPNETKIENMGIFDLGVGRYVQTGEFWHDLGAYVGGPLYVGIVKWLKEMRKANPNRPCYLLARDGYNLFQLSEKQEWIGCQYMYTSRRALTLAGITELNEETLRILPPYTLGQTIGEVVHYIALEGVTEEQVQSLGFAGLDAKINTVDDMEKVKKLYLMNEALFLKRCEKERNNAKNYFEKIGLLQNDSIIFDCGWNGSFQYLLNRVLTNIGYSKENRFVYVGILDTVKSRRQLKNTEYDTYLFDIDKNKRIQQELNSVVALLELFFGAPSESLFQYGEDELIFETIGNDENYKKNVCQGIIDFVTVAEPMYDAFGIREEAKSTLAGFMRLINYPSEKEAVTIGDIPEVDGFVVQKDTKKYLARLDYDTYMKNPNIEIYWKKGLLSRPDLDPRLKNILVAKEKSTEDECVNCQQDYRTLRRTYGKKVADYLICQTQEETTDAYQNWIREEEPAVWTTEKISPSTMFSIVIPVYNVLRQQLEECIESVLGQTYHNYELILVDDCSTWDEVRDVLRKYEKRDRVKVIYRKENGHISECTNTGINATKGDYIVFSDCDDVLSEHALYEMAVAINKDPELDFIYSDEDKLSEDGTKRHMPFFKPDWSPDTFMSLMYTNHLGVYRADIVKQVGGLRTQYNGTQDYDFTFRFMEHSSNERVGHIPKVLYYWRERGESIASNPEAKPYALEVMRQMKEEMLARRGIDAEVEYVPDMYQYRVVYHAPKDALTSIIIPSKDNPETLMRCIDSVSYYTRNRYEIIVVDNGSKESNKKKIENYLKEKNAQYIYTPMEFNFSKMCNIGAAAANGEFLLFLNDDTEVFRHEWLERMVGHASQKHVGAVGAKLLYPDSNVIQHIGITNLEIGPSHSQIGFSDNDIYYFGRNKIEYNWLAVTAACLVVQKSKFEQVGGFEEELKIGYNDVDLCFKLSECGWYNVVRNDVTLYHYESLSRGTDNEDGAKRKRLLKERQRLYESHPQYNGKDPFYNVNLVPDKVNYEVRNSAPAIVYADVQKVTHYCSKYEDNYVVIIDNFDDDENEIFVRGWYSTGKPKCDNDSDVYVWLRDEQNHYVRALALKEMREDVANNLNDGTCYVGFSCYLPKEEFLTGWDKYQVGVQVRKNSVFGWKLKWTDSIMYNEENRNE</sequence>
<accession>A0ABR7GGS5</accession>
<feature type="domain" description="Glycosyltransferase 2-like" evidence="1">
    <location>
        <begin position="941"/>
        <end position="1112"/>
    </location>
</feature>
<name>A0ABR7GGS5_9FIRM</name>
<dbReference type="SUPFAM" id="SSF56784">
    <property type="entry name" value="HAD-like"/>
    <property type="match status" value="1"/>
</dbReference>
<dbReference type="Pfam" id="PF00535">
    <property type="entry name" value="Glycos_transf_2"/>
    <property type="match status" value="2"/>
</dbReference>
<dbReference type="InterPro" id="IPR001173">
    <property type="entry name" value="Glyco_trans_2-like"/>
</dbReference>
<dbReference type="CDD" id="cd04184">
    <property type="entry name" value="GT2_RfbC_Mx_like"/>
    <property type="match status" value="1"/>
</dbReference>
<dbReference type="Proteomes" id="UP000643810">
    <property type="component" value="Unassembled WGS sequence"/>
</dbReference>
<evidence type="ECO:0000313" key="2">
    <source>
        <dbReference type="EMBL" id="MBC5686655.1"/>
    </source>
</evidence>
<dbReference type="Pfam" id="PF00702">
    <property type="entry name" value="Hydrolase"/>
    <property type="match status" value="1"/>
</dbReference>
<dbReference type="Gene3D" id="1.10.150.400">
    <property type="match status" value="1"/>
</dbReference>
<dbReference type="GO" id="GO:0016787">
    <property type="term" value="F:hydrolase activity"/>
    <property type="evidence" value="ECO:0007669"/>
    <property type="project" value="UniProtKB-KW"/>
</dbReference>
<dbReference type="EMBL" id="JACOPG010000003">
    <property type="protein sequence ID" value="MBC5686655.1"/>
    <property type="molecule type" value="Genomic_DNA"/>
</dbReference>
<dbReference type="Gene3D" id="3.90.550.10">
    <property type="entry name" value="Spore Coat Polysaccharide Biosynthesis Protein SpsA, Chain A"/>
    <property type="match status" value="2"/>
</dbReference>
<gene>
    <name evidence="2" type="ORF">H8R94_08605</name>
</gene>
<reference evidence="2 3" key="1">
    <citation type="submission" date="2020-08" db="EMBL/GenBank/DDBJ databases">
        <title>Genome public.</title>
        <authorList>
            <person name="Liu C."/>
            <person name="Sun Q."/>
        </authorList>
    </citation>
    <scope>NUCLEOTIDE SEQUENCE [LARGE SCALE GENOMIC DNA]</scope>
    <source>
        <strain evidence="2 3">NSJ-9</strain>
    </source>
</reference>
<dbReference type="PANTHER" id="PTHR43179">
    <property type="entry name" value="RHAMNOSYLTRANSFERASE WBBL"/>
    <property type="match status" value="1"/>
</dbReference>
<dbReference type="InterPro" id="IPR006439">
    <property type="entry name" value="HAD-SF_hydro_IA"/>
</dbReference>
<evidence type="ECO:0000259" key="1">
    <source>
        <dbReference type="Pfam" id="PF00535"/>
    </source>
</evidence>
<dbReference type="PANTHER" id="PTHR43179:SF7">
    <property type="entry name" value="RHAMNOSYLTRANSFERASE WBBL"/>
    <property type="match status" value="1"/>
</dbReference>
<evidence type="ECO:0000313" key="3">
    <source>
        <dbReference type="Proteomes" id="UP000643810"/>
    </source>
</evidence>
<dbReference type="InterPro" id="IPR036412">
    <property type="entry name" value="HAD-like_sf"/>
</dbReference>
<keyword evidence="3" id="KW-1185">Reference proteome</keyword>
<dbReference type="RefSeq" id="WP_186854411.1">
    <property type="nucleotide sequence ID" value="NZ_JACOPG010000003.1"/>
</dbReference>
<dbReference type="InterPro" id="IPR023214">
    <property type="entry name" value="HAD_sf"/>
</dbReference>
<dbReference type="NCBIfam" id="TIGR01549">
    <property type="entry name" value="HAD-SF-IA-v1"/>
    <property type="match status" value="1"/>
</dbReference>
<dbReference type="Gene3D" id="3.40.50.1000">
    <property type="entry name" value="HAD superfamily/HAD-like"/>
    <property type="match status" value="1"/>
</dbReference>
<keyword evidence="2" id="KW-0378">Hydrolase</keyword>
<dbReference type="InterPro" id="IPR029044">
    <property type="entry name" value="Nucleotide-diphossugar_trans"/>
</dbReference>
<dbReference type="CDD" id="cd01427">
    <property type="entry name" value="HAD_like"/>
    <property type="match status" value="1"/>
</dbReference>
<feature type="domain" description="Glycosyltransferase 2-like" evidence="1">
    <location>
        <begin position="683"/>
        <end position="842"/>
    </location>
</feature>
<proteinExistence type="predicted"/>
<protein>
    <submittedName>
        <fullName evidence="2">HAD-IA family hydrolase</fullName>
    </submittedName>
</protein>